<feature type="compositionally biased region" description="Pro residues" evidence="5">
    <location>
        <begin position="1742"/>
        <end position="1798"/>
    </location>
</feature>
<feature type="coiled-coil region" evidence="4">
    <location>
        <begin position="568"/>
        <end position="628"/>
    </location>
</feature>
<feature type="compositionally biased region" description="Low complexity" evidence="5">
    <location>
        <begin position="1848"/>
        <end position="1891"/>
    </location>
</feature>
<feature type="region of interest" description="Disordered" evidence="5">
    <location>
        <begin position="870"/>
        <end position="891"/>
    </location>
</feature>
<dbReference type="Proteomes" id="UP000224634">
    <property type="component" value="Unassembled WGS sequence"/>
</dbReference>
<dbReference type="InterPro" id="IPR012929">
    <property type="entry name" value="Nucleoprot-TPR/MLP1-2_dom"/>
</dbReference>
<evidence type="ECO:0000259" key="8">
    <source>
        <dbReference type="Pfam" id="PF25785"/>
    </source>
</evidence>
<accession>A0A2B7XVQ4</accession>
<evidence type="ECO:0000256" key="3">
    <source>
        <dbReference type="ARBA" id="ARBA00023242"/>
    </source>
</evidence>
<dbReference type="Pfam" id="PF07926">
    <property type="entry name" value="TPR_MLP1_2"/>
    <property type="match status" value="1"/>
</dbReference>
<keyword evidence="10" id="KW-1185">Reference proteome</keyword>
<feature type="compositionally biased region" description="Low complexity" evidence="5">
    <location>
        <begin position="1950"/>
        <end position="1965"/>
    </location>
</feature>
<feature type="region of interest" description="Disordered" evidence="5">
    <location>
        <begin position="366"/>
        <end position="405"/>
    </location>
</feature>
<evidence type="ECO:0000313" key="9">
    <source>
        <dbReference type="EMBL" id="PGH12841.1"/>
    </source>
</evidence>
<evidence type="ECO:0000313" key="10">
    <source>
        <dbReference type="Proteomes" id="UP000224634"/>
    </source>
</evidence>
<feature type="coiled-coil region" evidence="4">
    <location>
        <begin position="1530"/>
        <end position="1572"/>
    </location>
</feature>
<dbReference type="GO" id="GO:0017056">
    <property type="term" value="F:structural constituent of nuclear pore"/>
    <property type="evidence" value="ECO:0007669"/>
    <property type="project" value="TreeGrafter"/>
</dbReference>
<feature type="region of interest" description="Disordered" evidence="5">
    <location>
        <begin position="1730"/>
        <end position="2049"/>
    </location>
</feature>
<feature type="coiled-coil region" evidence="4">
    <location>
        <begin position="87"/>
        <end position="114"/>
    </location>
</feature>
<dbReference type="PANTHER" id="PTHR18898:SF2">
    <property type="entry name" value="NUCLEOPROTEIN TPR"/>
    <property type="match status" value="1"/>
</dbReference>
<dbReference type="Pfam" id="PF25785">
    <property type="entry name" value="TPR"/>
    <property type="match status" value="1"/>
</dbReference>
<evidence type="ECO:0000256" key="2">
    <source>
        <dbReference type="ARBA" id="ARBA00023054"/>
    </source>
</evidence>
<evidence type="ECO:0000259" key="6">
    <source>
        <dbReference type="Pfam" id="PF07926"/>
    </source>
</evidence>
<sequence>MATAAVDIPFLASHYSVPQATLQTLSQSPTVELVNQLLQSITTKARETEELKSDKLRLEVQLENAVRGSESKVKVLKINVEKGLGEISSLRTKLHESENTRSNLESEIATLKTSTTSSESEFSSLKSRITSLEASNRDTLALLESKSTAYDKLAEELSTQHKKTLELRREVSNLEQKLQTATSASASTRFREQSLQQEVELLKKNNEWFDTELKTKSGEYLKYRKEKSARISELQRLNEDCNSNIDGLKRNESALKSRLDDIEQKYEDSLSTIQQLKEEAIQATESFRIELDSATRLAQLQQNAAETAKRRVQECQVSLEKARDDAAGEISRLRAEIETEHSDKEAAERRVAELELNIRQLESDVAGNRNQPMSPGRLNGTGVSTPLRPGTPVGAFSPRSSRTKGGLTLTQMYSEYDKMRTLLASEQRNNQELKSTLDEMVQDLESSKPEIDELRADHARLEAAVIEMSNLVDTAGKERDDATREARKWQGQVEGLEREGQILRQQLRDLSCQVKVLVMEVHLLGSGENEYDRAELEKIARNEMEISMEDLNNTGRFITRNLTTFKNLNELQQQNVMLRKMLRDLGDKMESEEAKRKDLTYQQEQEELKELRVRVQTYRDEMANLIAQTKSYIKERDTFRSMLTRRRETGESTTPFSQSLPLGAVPPVITPDNATSQRQDGPDYAELLRKVQAHFDSFREETATDHTSLKQQANDLTRKNSELQSEISRSASQLAAAIQRAELLQSNFNLLKGENVELQKRHTTLMENANKQDLRTQQVAEDLVEARGLVDSLRRETANLKAEKDLWKNIEKRLVEDNESLRNERSRLDSLNANLQSMLNEREHTEAETRRRLQASVEALETELQATKRKLNEENEEAKKSTLRREYDHEQSQKRIDDLVTSLSSVREDLVATKTSRDHLQSRVDELSVELKSAEERLEVLQRKPTTSVVAPPVEGDVSTVETDAETGLTREQELGVEVAELRRDLEIAKGELEHAKDQVEEYKAISQSSEESLQSLGETHDQYREDTDRLLQEKDAKISELEKRIEEVSGELAATNEELSKLRDHQNDAQRRFDEQKSTLETEVSRFKEQMERYEAAAQFHQQDLKAQAEIAQHAQQNYESELLKHAEAAKTLQTVRAEANQLKLDVVDLRTQAESARNSLAHEEESWNEMKSRFEGEIAELSRRREDVLKQNSLLHEQLENITRQISALQRDRTNMPEEVEEAEGSSSSLEGLQEVIKFLRREKEIVDVQYHLSTQESKRLRQQLDYTQSQLDDTRLKLEQQRRAEADSEHNSLNHKKLMDTLNELNLFRESSVTLRNQAKQAETALAEKSTQVEQLQQQIEPLQTRIREVENVIETKDGELKLLQEDRDRWQQRTQNILQKYDRVDPAEMEALKEKLSSLEKERDEALTAKDTLQAQAETFPTQLKQAEDRTQELRSKLTEQFKARSKELSGRIQAKQAELNAVVQEKEVIQLELERTKEELNALKVNPAVNVLPTADQNGTDLQQQPIPQAEPSQGAVAATDDKVKALLQQRVERLEAALAAKDAEVNRMAQENAARVQEALNNKVAEINAHHNTEVEKLKTAHQQELESASKPTGPQEFTDAQARELVAKNDTIRGIIRSNIRNAVHKEKEIWTQGQAAAAPAGGADPEALKALEQKFNEEKEALIKEKEQKISSAVELAEKRLLAKVSMTDSRARSAQAKLEVVQKAAVDTPQKPVVEVWEIAKVARPAPQQQPQAQPPKPTPPPPSPAPPAVAPAPQPSPSPAPIAQPQPQVAPSPSPAPAPIPQAQPSPSPVRTAQIQPVQGGQQQPLQQPAVAPSQAPQTPRQQPPQQQLTQQPPPQRQPLQQQPVQQQPVQHQPVQQQPMQQPPAQQQPLQQQQMQHQPQQAAGLPNRPPQLAQHPGAGTGPGVLRALQSGLPIARGGRGRGGAQAGQGHNPFGPQTTEQQQPQQQQQQQQQQQPSGRGGFYRGGRGRGGQARGGGAPHMQTGNLPQGQSHPSPRGGRGGLNVGARQFIPQGNKRAREDGGDGGDSGPGKRIRGGGAGS</sequence>
<feature type="region of interest" description="Disordered" evidence="5">
    <location>
        <begin position="699"/>
        <end position="722"/>
    </location>
</feature>
<feature type="compositionally biased region" description="Polar residues" evidence="5">
    <location>
        <begin position="1991"/>
        <end position="2002"/>
    </location>
</feature>
<feature type="coiled-coil region" evidence="4">
    <location>
        <begin position="416"/>
        <end position="513"/>
    </location>
</feature>
<comment type="subcellular location">
    <subcellularLocation>
        <location evidence="1">Nucleus</location>
    </subcellularLocation>
</comment>
<dbReference type="Pfam" id="PF25481">
    <property type="entry name" value="Nucleoprot-TPR"/>
    <property type="match status" value="1"/>
</dbReference>
<gene>
    <name evidence="9" type="ORF">AJ80_06550</name>
</gene>
<evidence type="ECO:0000256" key="5">
    <source>
        <dbReference type="SAM" id="MobiDB-lite"/>
    </source>
</evidence>
<feature type="domain" description="Nucleoprotein TPR/MPL1" evidence="7">
    <location>
        <begin position="183"/>
        <end position="261"/>
    </location>
</feature>
<dbReference type="OrthoDB" id="343070at2759"/>
<dbReference type="PANTHER" id="PTHR18898">
    <property type="entry name" value="NUCLEOPROTEIN TPR-RELATED"/>
    <property type="match status" value="1"/>
</dbReference>
<feature type="compositionally biased region" description="Basic and acidic residues" evidence="5">
    <location>
        <begin position="699"/>
        <end position="708"/>
    </location>
</feature>
<dbReference type="InterPro" id="IPR057577">
    <property type="entry name" value="Nucleoprot-TPR/MLP1_dom"/>
</dbReference>
<feature type="compositionally biased region" description="Gly residues" evidence="5">
    <location>
        <begin position="1967"/>
        <end position="1987"/>
    </location>
</feature>
<dbReference type="Gene3D" id="1.10.287.1490">
    <property type="match status" value="1"/>
</dbReference>
<feature type="coiled-coil region" evidence="4">
    <location>
        <begin position="917"/>
        <end position="944"/>
    </location>
</feature>
<feature type="coiled-coil region" evidence="4">
    <location>
        <begin position="972"/>
        <end position="1252"/>
    </location>
</feature>
<feature type="domain" description="NUA/TPR/MLP1-2-like" evidence="8">
    <location>
        <begin position="485"/>
        <end position="594"/>
    </location>
</feature>
<evidence type="ECO:0000256" key="1">
    <source>
        <dbReference type="ARBA" id="ARBA00004123"/>
    </source>
</evidence>
<proteinExistence type="predicted"/>
<feature type="compositionally biased region" description="Low complexity" evidence="5">
    <location>
        <begin position="1802"/>
        <end position="1841"/>
    </location>
</feature>
<keyword evidence="3" id="KW-0539">Nucleus</keyword>
<dbReference type="GO" id="GO:0006406">
    <property type="term" value="P:mRNA export from nucleus"/>
    <property type="evidence" value="ECO:0007669"/>
    <property type="project" value="TreeGrafter"/>
</dbReference>
<reference evidence="9 10" key="1">
    <citation type="submission" date="2017-10" db="EMBL/GenBank/DDBJ databases">
        <title>Comparative genomics in systemic dimorphic fungi from Ajellomycetaceae.</title>
        <authorList>
            <person name="Munoz J.F."/>
            <person name="Mcewen J.G."/>
            <person name="Clay O.K."/>
            <person name="Cuomo C.A."/>
        </authorList>
    </citation>
    <scope>NUCLEOTIDE SEQUENCE [LARGE SCALE GENOMIC DNA]</scope>
    <source>
        <strain evidence="9 10">UAMH7299</strain>
    </source>
</reference>
<dbReference type="PRINTS" id="PR01217">
    <property type="entry name" value="PRICHEXTENSN"/>
</dbReference>
<evidence type="ECO:0000256" key="4">
    <source>
        <dbReference type="SAM" id="Coils"/>
    </source>
</evidence>
<dbReference type="InterPro" id="IPR057974">
    <property type="entry name" value="NUA/TPR/MLP1-2-like_dom"/>
</dbReference>
<protein>
    <submittedName>
        <fullName evidence="9">Uncharacterized protein</fullName>
    </submittedName>
</protein>
<feature type="coiled-coil region" evidence="4">
    <location>
        <begin position="1656"/>
        <end position="1684"/>
    </location>
</feature>
<comment type="caution">
    <text evidence="9">The sequence shown here is derived from an EMBL/GenBank/DDBJ whole genome shotgun (WGS) entry which is preliminary data.</text>
</comment>
<keyword evidence="2 4" id="KW-0175">Coiled coil</keyword>
<feature type="coiled-coil region" evidence="4">
    <location>
        <begin position="1322"/>
        <end position="1491"/>
    </location>
</feature>
<dbReference type="GO" id="GO:0006606">
    <property type="term" value="P:protein import into nucleus"/>
    <property type="evidence" value="ECO:0007669"/>
    <property type="project" value="InterPro"/>
</dbReference>
<organism evidence="9 10">
    <name type="scientific">Polytolypa hystricis (strain UAMH7299)</name>
    <dbReference type="NCBI Taxonomy" id="1447883"/>
    <lineage>
        <taxon>Eukaryota</taxon>
        <taxon>Fungi</taxon>
        <taxon>Dikarya</taxon>
        <taxon>Ascomycota</taxon>
        <taxon>Pezizomycotina</taxon>
        <taxon>Eurotiomycetes</taxon>
        <taxon>Eurotiomycetidae</taxon>
        <taxon>Onygenales</taxon>
        <taxon>Onygenales incertae sedis</taxon>
        <taxon>Polytolypa</taxon>
    </lineage>
</organism>
<dbReference type="STRING" id="1447883.A0A2B7XVQ4"/>
<dbReference type="GO" id="GO:0005643">
    <property type="term" value="C:nuclear pore"/>
    <property type="evidence" value="ECO:0007669"/>
    <property type="project" value="TreeGrafter"/>
</dbReference>
<dbReference type="EMBL" id="PDNA01000112">
    <property type="protein sequence ID" value="PGH12841.1"/>
    <property type="molecule type" value="Genomic_DNA"/>
</dbReference>
<name>A0A2B7XVQ4_POLH7</name>
<evidence type="ECO:0000259" key="7">
    <source>
        <dbReference type="Pfam" id="PF25481"/>
    </source>
</evidence>
<feature type="domain" description="Nucleoprotein TPR/MLP1-2" evidence="6">
    <location>
        <begin position="1076"/>
        <end position="1204"/>
    </location>
</feature>